<keyword evidence="16" id="KW-1185">Reference proteome</keyword>
<dbReference type="FunFam" id="3.40.50.450:FF:000043">
    <property type="entry name" value="ATP-dependent 6-phosphofructokinase, platelet type"/>
    <property type="match status" value="1"/>
</dbReference>
<evidence type="ECO:0000256" key="3">
    <source>
        <dbReference type="ARBA" id="ARBA00004679"/>
    </source>
</evidence>
<evidence type="ECO:0000256" key="12">
    <source>
        <dbReference type="ARBA" id="ARBA00023152"/>
    </source>
</evidence>
<comment type="pathway">
    <text evidence="3">Carbohydrate degradation; glycolysis; D-glyceraldehyde 3-phosphate and glycerone phosphate from D-glucose: step 3/4.</text>
</comment>
<sequence>MEQKAGHKFVGRGTHKGKGIAVFTSGGDSQGMNAAVRAVVRTAIYLGCKVYFIKEGYQGLVDGGKNIVEAHWASVSSIIHKGGTVIGSARCLEFRERDGRLKAAKNLIDNGITNLVCIGGDGSLTGADIFRQEWSSLLDELLSKGSITAEQRQKYRTLQIAGLVGSIDNDFCGTDMTIGTDTALHRIIEACDAIVSTAYSHQRTFIMEVMGRHCGYLALVAALTSEADYVFIPESPPPDDWQKRLCDKLEQVEMPV</sequence>
<keyword evidence="10" id="KW-0067">ATP-binding</keyword>
<name>A0AA38IXV4_9CUCU</name>
<proteinExistence type="predicted"/>
<dbReference type="InterPro" id="IPR035966">
    <property type="entry name" value="PKF_sf"/>
</dbReference>
<evidence type="ECO:0000256" key="11">
    <source>
        <dbReference type="ARBA" id="ARBA00022842"/>
    </source>
</evidence>
<comment type="caution">
    <text evidence="15">The sequence shown here is derived from an EMBL/GenBank/DDBJ whole genome shotgun (WGS) entry which is preliminary data.</text>
</comment>
<evidence type="ECO:0000313" key="16">
    <source>
        <dbReference type="Proteomes" id="UP001168821"/>
    </source>
</evidence>
<dbReference type="GO" id="GO:0061621">
    <property type="term" value="P:canonical glycolysis"/>
    <property type="evidence" value="ECO:0007669"/>
    <property type="project" value="TreeGrafter"/>
</dbReference>
<evidence type="ECO:0000256" key="8">
    <source>
        <dbReference type="ARBA" id="ARBA00022741"/>
    </source>
</evidence>
<dbReference type="PANTHER" id="PTHR13697:SF4">
    <property type="entry name" value="ATP-DEPENDENT 6-PHOSPHOFRUCTOKINASE"/>
    <property type="match status" value="1"/>
</dbReference>
<accession>A0AA38IXV4</accession>
<comment type="subcellular location">
    <subcellularLocation>
        <location evidence="2">Cytoplasm</location>
    </subcellularLocation>
</comment>
<comment type="cofactor">
    <cofactor evidence="1">
        <name>Mg(2+)</name>
        <dbReference type="ChEBI" id="CHEBI:18420"/>
    </cofactor>
</comment>
<evidence type="ECO:0000256" key="9">
    <source>
        <dbReference type="ARBA" id="ARBA00022777"/>
    </source>
</evidence>
<dbReference type="Gene3D" id="3.40.50.450">
    <property type="match status" value="1"/>
</dbReference>
<reference evidence="15" key="1">
    <citation type="journal article" date="2023" name="G3 (Bethesda)">
        <title>Whole genome assemblies of Zophobas morio and Tenebrio molitor.</title>
        <authorList>
            <person name="Kaur S."/>
            <person name="Stinson S.A."/>
            <person name="diCenzo G.C."/>
        </authorList>
    </citation>
    <scope>NUCLEOTIDE SEQUENCE</scope>
    <source>
        <strain evidence="15">QUZm001</strain>
    </source>
</reference>
<keyword evidence="7" id="KW-0479">Metal-binding</keyword>
<dbReference type="PANTHER" id="PTHR13697">
    <property type="entry name" value="PHOSPHOFRUCTOKINASE"/>
    <property type="match status" value="1"/>
</dbReference>
<gene>
    <name evidence="15" type="ORF">Zmor_005498</name>
</gene>
<keyword evidence="5" id="KW-0963">Cytoplasm</keyword>
<keyword evidence="8" id="KW-0547">Nucleotide-binding</keyword>
<evidence type="ECO:0000256" key="13">
    <source>
        <dbReference type="ARBA" id="ARBA00048070"/>
    </source>
</evidence>
<evidence type="ECO:0000256" key="6">
    <source>
        <dbReference type="ARBA" id="ARBA00022679"/>
    </source>
</evidence>
<dbReference type="EC" id="2.7.1.11" evidence="4"/>
<keyword evidence="12" id="KW-0324">Glycolysis</keyword>
<dbReference type="PRINTS" id="PR00476">
    <property type="entry name" value="PHFRCTKINASE"/>
</dbReference>
<dbReference type="GO" id="GO:0030388">
    <property type="term" value="P:fructose 1,6-bisphosphate metabolic process"/>
    <property type="evidence" value="ECO:0007669"/>
    <property type="project" value="TreeGrafter"/>
</dbReference>
<evidence type="ECO:0000259" key="14">
    <source>
        <dbReference type="Pfam" id="PF00365"/>
    </source>
</evidence>
<dbReference type="InterPro" id="IPR022953">
    <property type="entry name" value="ATP_PFK"/>
</dbReference>
<dbReference type="GO" id="GO:0005945">
    <property type="term" value="C:6-phosphofructokinase complex"/>
    <property type="evidence" value="ECO:0007669"/>
    <property type="project" value="TreeGrafter"/>
</dbReference>
<evidence type="ECO:0000256" key="7">
    <source>
        <dbReference type="ARBA" id="ARBA00022723"/>
    </source>
</evidence>
<dbReference type="GO" id="GO:0003872">
    <property type="term" value="F:6-phosphofructokinase activity"/>
    <property type="evidence" value="ECO:0007669"/>
    <property type="project" value="UniProtKB-EC"/>
</dbReference>
<organism evidence="15 16">
    <name type="scientific">Zophobas morio</name>
    <dbReference type="NCBI Taxonomy" id="2755281"/>
    <lineage>
        <taxon>Eukaryota</taxon>
        <taxon>Metazoa</taxon>
        <taxon>Ecdysozoa</taxon>
        <taxon>Arthropoda</taxon>
        <taxon>Hexapoda</taxon>
        <taxon>Insecta</taxon>
        <taxon>Pterygota</taxon>
        <taxon>Neoptera</taxon>
        <taxon>Endopterygota</taxon>
        <taxon>Coleoptera</taxon>
        <taxon>Polyphaga</taxon>
        <taxon>Cucujiformia</taxon>
        <taxon>Tenebrionidae</taxon>
        <taxon>Zophobas</taxon>
    </lineage>
</organism>
<dbReference type="GO" id="GO:0046872">
    <property type="term" value="F:metal ion binding"/>
    <property type="evidence" value="ECO:0007669"/>
    <property type="project" value="UniProtKB-KW"/>
</dbReference>
<evidence type="ECO:0000256" key="4">
    <source>
        <dbReference type="ARBA" id="ARBA00012055"/>
    </source>
</evidence>
<dbReference type="GO" id="GO:0016208">
    <property type="term" value="F:AMP binding"/>
    <property type="evidence" value="ECO:0007669"/>
    <property type="project" value="TreeGrafter"/>
</dbReference>
<keyword evidence="9" id="KW-0418">Kinase</keyword>
<dbReference type="GO" id="GO:0042802">
    <property type="term" value="F:identical protein binding"/>
    <property type="evidence" value="ECO:0007669"/>
    <property type="project" value="TreeGrafter"/>
</dbReference>
<dbReference type="GO" id="GO:0070095">
    <property type="term" value="F:fructose-6-phosphate binding"/>
    <property type="evidence" value="ECO:0007669"/>
    <property type="project" value="TreeGrafter"/>
</dbReference>
<dbReference type="GO" id="GO:0006002">
    <property type="term" value="P:fructose 6-phosphate metabolic process"/>
    <property type="evidence" value="ECO:0007669"/>
    <property type="project" value="InterPro"/>
</dbReference>
<dbReference type="Pfam" id="PF00365">
    <property type="entry name" value="PFK"/>
    <property type="match status" value="1"/>
</dbReference>
<evidence type="ECO:0000313" key="15">
    <source>
        <dbReference type="EMBL" id="KAJ3661079.1"/>
    </source>
</evidence>
<dbReference type="GO" id="GO:0048029">
    <property type="term" value="F:monosaccharide binding"/>
    <property type="evidence" value="ECO:0007669"/>
    <property type="project" value="TreeGrafter"/>
</dbReference>
<keyword evidence="6" id="KW-0808">Transferase</keyword>
<evidence type="ECO:0000256" key="2">
    <source>
        <dbReference type="ARBA" id="ARBA00004496"/>
    </source>
</evidence>
<dbReference type="GO" id="GO:0005524">
    <property type="term" value="F:ATP binding"/>
    <property type="evidence" value="ECO:0007669"/>
    <property type="project" value="UniProtKB-KW"/>
</dbReference>
<keyword evidence="11" id="KW-0460">Magnesium</keyword>
<protein>
    <recommendedName>
        <fullName evidence="4">6-phosphofructokinase</fullName>
        <ecNumber evidence="4">2.7.1.11</ecNumber>
    </recommendedName>
</protein>
<dbReference type="Proteomes" id="UP001168821">
    <property type="component" value="Unassembled WGS sequence"/>
</dbReference>
<dbReference type="AlphaFoldDB" id="A0AA38IXV4"/>
<dbReference type="SUPFAM" id="SSF53784">
    <property type="entry name" value="Phosphofructokinase"/>
    <property type="match status" value="1"/>
</dbReference>
<dbReference type="EMBL" id="JALNTZ010000002">
    <property type="protein sequence ID" value="KAJ3661079.1"/>
    <property type="molecule type" value="Genomic_DNA"/>
</dbReference>
<evidence type="ECO:0000256" key="10">
    <source>
        <dbReference type="ARBA" id="ARBA00022840"/>
    </source>
</evidence>
<evidence type="ECO:0000256" key="1">
    <source>
        <dbReference type="ARBA" id="ARBA00001946"/>
    </source>
</evidence>
<evidence type="ECO:0000256" key="5">
    <source>
        <dbReference type="ARBA" id="ARBA00022490"/>
    </source>
</evidence>
<feature type="domain" description="Phosphofructokinase" evidence="14">
    <location>
        <begin position="20"/>
        <end position="251"/>
    </location>
</feature>
<comment type="catalytic activity">
    <reaction evidence="13">
        <text>beta-D-fructose 6-phosphate + ATP = beta-D-fructose 1,6-bisphosphate + ADP + H(+)</text>
        <dbReference type="Rhea" id="RHEA:16109"/>
        <dbReference type="ChEBI" id="CHEBI:15378"/>
        <dbReference type="ChEBI" id="CHEBI:30616"/>
        <dbReference type="ChEBI" id="CHEBI:32966"/>
        <dbReference type="ChEBI" id="CHEBI:57634"/>
        <dbReference type="ChEBI" id="CHEBI:456216"/>
        <dbReference type="EC" id="2.7.1.11"/>
    </reaction>
</comment>
<dbReference type="InterPro" id="IPR000023">
    <property type="entry name" value="Phosphofructokinase_dom"/>
</dbReference>